<gene>
    <name evidence="2" type="ORF">FMOSSE_LOCUS604</name>
</gene>
<feature type="region of interest" description="Disordered" evidence="1">
    <location>
        <begin position="254"/>
        <end position="286"/>
    </location>
</feature>
<keyword evidence="3" id="KW-1185">Reference proteome</keyword>
<proteinExistence type="predicted"/>
<sequence length="336" mass="37214">MASSAVRCPNCLDPTPTINQYKVQNQLSLFFIPIWRTKAKYLWICDRCKWTGLSRPEEQVREETVLGQQNPPLPTLGLTRCTNCNMERTCGSVFGGGVMANVAILQTSVAPGFRKIMTWNPKRSSKKTPNSSYNNASEGDDKSSPAPASPTPSLRSLKSGRPSLFATFARRNSTKSEHSSRSRSPTSPRPSHDLNFASDGIRTPSPTPSRNSMIFERDIEFHDHLSVHEAIDLAIPPVLDDAAEAFVNEEIPTILTETNGEHQKDNGDGKDGESGTGKQESIGEDPRVIPLIENEGRKRLSLINYAEIVDHQHTIAETLRVTTPREMNELTGIFDK</sequence>
<dbReference type="Proteomes" id="UP000789375">
    <property type="component" value="Unassembled WGS sequence"/>
</dbReference>
<organism evidence="2 3">
    <name type="scientific">Funneliformis mosseae</name>
    <name type="common">Endomycorrhizal fungus</name>
    <name type="synonym">Glomus mosseae</name>
    <dbReference type="NCBI Taxonomy" id="27381"/>
    <lineage>
        <taxon>Eukaryota</taxon>
        <taxon>Fungi</taxon>
        <taxon>Fungi incertae sedis</taxon>
        <taxon>Mucoromycota</taxon>
        <taxon>Glomeromycotina</taxon>
        <taxon>Glomeromycetes</taxon>
        <taxon>Glomerales</taxon>
        <taxon>Glomeraceae</taxon>
        <taxon>Funneliformis</taxon>
    </lineage>
</organism>
<feature type="compositionally biased region" description="Basic and acidic residues" evidence="1">
    <location>
        <begin position="259"/>
        <end position="273"/>
    </location>
</feature>
<evidence type="ECO:0000256" key="1">
    <source>
        <dbReference type="SAM" id="MobiDB-lite"/>
    </source>
</evidence>
<protein>
    <submittedName>
        <fullName evidence="2">1849_t:CDS:1</fullName>
    </submittedName>
</protein>
<accession>A0A9N8YM54</accession>
<feature type="compositionally biased region" description="Polar residues" evidence="1">
    <location>
        <begin position="127"/>
        <end position="137"/>
    </location>
</feature>
<reference evidence="2" key="1">
    <citation type="submission" date="2021-06" db="EMBL/GenBank/DDBJ databases">
        <authorList>
            <person name="Kallberg Y."/>
            <person name="Tangrot J."/>
            <person name="Rosling A."/>
        </authorList>
    </citation>
    <scope>NUCLEOTIDE SEQUENCE</scope>
    <source>
        <strain evidence="2">87-6 pot B 2015</strain>
    </source>
</reference>
<evidence type="ECO:0000313" key="3">
    <source>
        <dbReference type="Proteomes" id="UP000789375"/>
    </source>
</evidence>
<evidence type="ECO:0000313" key="2">
    <source>
        <dbReference type="EMBL" id="CAG8438454.1"/>
    </source>
</evidence>
<comment type="caution">
    <text evidence="2">The sequence shown here is derived from an EMBL/GenBank/DDBJ whole genome shotgun (WGS) entry which is preliminary data.</text>
</comment>
<dbReference type="AlphaFoldDB" id="A0A9N8YM54"/>
<feature type="region of interest" description="Disordered" evidence="1">
    <location>
        <begin position="120"/>
        <end position="211"/>
    </location>
</feature>
<dbReference type="EMBL" id="CAJVPP010000059">
    <property type="protein sequence ID" value="CAG8438454.1"/>
    <property type="molecule type" value="Genomic_DNA"/>
</dbReference>
<name>A0A9N8YM54_FUNMO</name>